<protein>
    <submittedName>
        <fullName evidence="2">Capsid protein</fullName>
    </submittedName>
</protein>
<evidence type="ECO:0000313" key="2">
    <source>
        <dbReference type="EMBL" id="QCX29376.1"/>
    </source>
</evidence>
<organism evidence="2 3">
    <name type="scientific">Plant associated genomovirus 4</name>
    <dbReference type="NCBI Taxonomy" id="2584398"/>
    <lineage>
        <taxon>Viruses</taxon>
        <taxon>Monodnaviria</taxon>
        <taxon>Shotokuvirae</taxon>
        <taxon>Cressdnaviricota</taxon>
        <taxon>Repensiviricetes</taxon>
        <taxon>Geplafuvirales</taxon>
        <taxon>Genomoviridae</taxon>
        <taxon>Gemyduguivirus</taxon>
        <taxon>Gemyduguivirus macra1</taxon>
    </lineage>
</organism>
<evidence type="ECO:0000256" key="1">
    <source>
        <dbReference type="SAM" id="MobiDB-lite"/>
    </source>
</evidence>
<dbReference type="KEGG" id="vg:80536006"/>
<dbReference type="GeneID" id="80536006"/>
<feature type="region of interest" description="Disordered" evidence="1">
    <location>
        <begin position="36"/>
        <end position="72"/>
    </location>
</feature>
<sequence>MPFRRRTTRYRRTGRRPARATRYRRKSGYYPRIKGRRRPLTKRRMLNTTSTKKRDNMQPVVTTASGSTPVAGPATLLGNQSYQFIWCATRRLMETSLNFTPHRNSINCYMRGLKEHISITTNNSTSWKWRRICFTVKGFRGLLGVITNADSLFTSAGWIRLLAQHNNDDMGNILNGILFDGAAQVDWNDVMTAKTSSTRVKVMYDKTVTINSGVEGVMRDYRRWYPMNKTLTYDDDENGPNSQTSTGYSTVGRAGMGDYYVVDYIRANTTASDEDTMTFSPEATLYWHEK</sequence>
<feature type="compositionally biased region" description="Polar residues" evidence="1">
    <location>
        <begin position="59"/>
        <end position="68"/>
    </location>
</feature>
<dbReference type="RefSeq" id="YP_010797986.1">
    <property type="nucleotide sequence ID" value="NC_076272.1"/>
</dbReference>
<feature type="region of interest" description="Disordered" evidence="1">
    <location>
        <begin position="1"/>
        <end position="22"/>
    </location>
</feature>
<accession>A0A4Y5QCW5</accession>
<name>A0A4Y5QCW5_9VIRU</name>
<reference evidence="2 3" key="1">
    <citation type="submission" date="2018-09" db="EMBL/GenBank/DDBJ databases">
        <title>Diverse plant associated genomoviruses.</title>
        <authorList>
            <person name="Richet C."/>
            <person name="Kraberger S."/>
            <person name="Filloux D."/>
            <person name="Fontenele R.S."/>
            <person name="Ribeiro S.G."/>
            <person name="Martin D.P."/>
            <person name="Lamas N.S."/>
            <person name="McCarthy J."/>
            <person name="Lefeuvre P."/>
            <person name="Roumagnac P."/>
            <person name="Varsani A."/>
        </authorList>
    </citation>
    <scope>NUCLEOTIDE SEQUENCE [LARGE SCALE GENOMIC DNA]</scope>
    <source>
        <strain evidence="2">929_OP4_567</strain>
    </source>
</reference>
<evidence type="ECO:0000313" key="3">
    <source>
        <dbReference type="Proteomes" id="UP000683288"/>
    </source>
</evidence>
<dbReference type="EMBL" id="MH939370">
    <property type="protein sequence ID" value="QCX29376.1"/>
    <property type="molecule type" value="Genomic_DNA"/>
</dbReference>
<dbReference type="Proteomes" id="UP000683288">
    <property type="component" value="Segment"/>
</dbReference>
<keyword evidence="3" id="KW-1185">Reference proteome</keyword>
<feature type="compositionally biased region" description="Basic residues" evidence="1">
    <location>
        <begin position="36"/>
        <end position="45"/>
    </location>
</feature>
<proteinExistence type="predicted"/>